<keyword evidence="2" id="KW-0732">Signal</keyword>
<feature type="transmembrane region" description="Helical" evidence="1">
    <location>
        <begin position="108"/>
        <end position="127"/>
    </location>
</feature>
<dbReference type="EMBL" id="JAVRBK010000001">
    <property type="protein sequence ID" value="KAK5650544.1"/>
    <property type="molecule type" value="Genomic_DNA"/>
</dbReference>
<evidence type="ECO:0000313" key="4">
    <source>
        <dbReference type="Proteomes" id="UP001329430"/>
    </source>
</evidence>
<keyword evidence="4" id="KW-1185">Reference proteome</keyword>
<comment type="caution">
    <text evidence="3">The sequence shown here is derived from an EMBL/GenBank/DDBJ whole genome shotgun (WGS) entry which is preliminary data.</text>
</comment>
<evidence type="ECO:0000313" key="3">
    <source>
        <dbReference type="EMBL" id="KAK5650544.1"/>
    </source>
</evidence>
<gene>
    <name evidence="3" type="ORF">RI129_001573</name>
</gene>
<evidence type="ECO:0000256" key="1">
    <source>
        <dbReference type="SAM" id="Phobius"/>
    </source>
</evidence>
<organism evidence="3 4">
    <name type="scientific">Pyrocoelia pectoralis</name>
    <dbReference type="NCBI Taxonomy" id="417401"/>
    <lineage>
        <taxon>Eukaryota</taxon>
        <taxon>Metazoa</taxon>
        <taxon>Ecdysozoa</taxon>
        <taxon>Arthropoda</taxon>
        <taxon>Hexapoda</taxon>
        <taxon>Insecta</taxon>
        <taxon>Pterygota</taxon>
        <taxon>Neoptera</taxon>
        <taxon>Endopterygota</taxon>
        <taxon>Coleoptera</taxon>
        <taxon>Polyphaga</taxon>
        <taxon>Elateriformia</taxon>
        <taxon>Elateroidea</taxon>
        <taxon>Lampyridae</taxon>
        <taxon>Lampyrinae</taxon>
        <taxon>Pyrocoelia</taxon>
    </lineage>
</organism>
<feature type="chain" id="PRO_5043009132" evidence="2">
    <location>
        <begin position="20"/>
        <end position="171"/>
    </location>
</feature>
<dbReference type="AlphaFoldDB" id="A0AAN7VUP5"/>
<protein>
    <submittedName>
        <fullName evidence="3">Uncharacterized protein</fullName>
    </submittedName>
</protein>
<keyword evidence="1" id="KW-1133">Transmembrane helix</keyword>
<accession>A0AAN7VUP5</accession>
<feature type="transmembrane region" description="Helical" evidence="1">
    <location>
        <begin position="82"/>
        <end position="101"/>
    </location>
</feature>
<evidence type="ECO:0000256" key="2">
    <source>
        <dbReference type="SAM" id="SignalP"/>
    </source>
</evidence>
<reference evidence="3 4" key="1">
    <citation type="journal article" date="2024" name="Insects">
        <title>An Improved Chromosome-Level Genome Assembly of the Firefly Pyrocoelia pectoralis.</title>
        <authorList>
            <person name="Fu X."/>
            <person name="Meyer-Rochow V.B."/>
            <person name="Ballantyne L."/>
            <person name="Zhu X."/>
        </authorList>
    </citation>
    <scope>NUCLEOTIDE SEQUENCE [LARGE SCALE GENOMIC DNA]</scope>
    <source>
        <strain evidence="3">XCY_ONT2</strain>
    </source>
</reference>
<feature type="signal peptide" evidence="2">
    <location>
        <begin position="1"/>
        <end position="19"/>
    </location>
</feature>
<dbReference type="Proteomes" id="UP001329430">
    <property type="component" value="Chromosome 1"/>
</dbReference>
<dbReference type="Pfam" id="PF07898">
    <property type="entry name" value="DUF1676"/>
    <property type="match status" value="1"/>
</dbReference>
<keyword evidence="1" id="KW-0812">Transmembrane</keyword>
<sequence length="171" mass="19512">MSVYIMLVFSFLCVTIVFCEKTPRVNEQNEIENKGTTIEDKIQRNLSNFNYSNISDIPNFSSRKSKGGKKKKKNKQDLMGKILPFLIIPFMLQTLIIPMILTALKFMLIKSAFIGKIAILIGLLNMISRMKNQGGLYTHNINIEHDQLNTHLSQQHYGYNGGSEYGAYIND</sequence>
<keyword evidence="1" id="KW-0472">Membrane</keyword>
<dbReference type="InterPro" id="IPR012464">
    <property type="entry name" value="DUF1676"/>
</dbReference>
<name>A0AAN7VUP5_9COLE</name>
<proteinExistence type="predicted"/>